<dbReference type="Gene3D" id="1.25.40.10">
    <property type="entry name" value="Tetratricopeptide repeat domain"/>
    <property type="match status" value="3"/>
</dbReference>
<sequence>MAEDSGKFAEKIGVYVAPGGQASIGTQIIEGQKQLTPTKSIPYRGSVHFVGRETELTTVHEDLQRGNYVAIAGMGGVGKTELATQYARRYQQDYGGITWFNDRETNLAAEVLEFFQLQFGLEIPQELGGRLLSLKEQVAWCWSKYPDSPLPILIIFDDVTDLDNLRQVVPNNNCFRVLITTRLRHLDPNFIQEIPLDVLSPQKEPGKALELLKRLLGEKDKRVENQPQAATAICECLEYLPLGIELVGGYLVRDPDISLDIMFGRLQERKLAEAALQDRETLNSTQLGVKAAFALTWEELDPLAQQLGKFLSLFSPALILWELVIWVATGGKEAKNQEERQLTWSKDELNAAKKQLYGRNLLQLVEERERCYKIHALVRWFLQEELADAGEMKSVLETTFATAMITVAQILPGSPTSEQIESIRDIVPHLEDLGKRIIAEIKEAKETQIISLASVPSDEVIWVFVKVGRFYEGQGLYQLVELCYEDCVNVCQSLFAGDHPDVATSLNNLAALYNSQGKYSDAEPLYIDALAMTKRLFAGDHSNVATSLNNLAVLYDSQGRYSEGEPLYIDALAMTKRLFAGDHPDVASSLNNLAALYNSQGQYSKAEPLYIDALAMRQRLFAGDHPDVASSLNNLAALYYSQGRYSEAEPFLIDALAMIKRLFAGDHPDVASSLNNLAFLYNSQGRYSEAEPLYIDALAMTKRLFASDHPNVATSLYNLAALYKSQGRYSEAEPLYIDALAMTKRLFAGDHPYVAFSLNNLAVLYKSQGRYNEAEPLLIDALAMTKRLFAGDHPNVATSLNNLAALYKSQGRYNDAEPLLIDALAMTKRLFAGDHPNVATSLNNLAALYKSQGRYNDAEPLLIDALAMTKRLFAGDHPNVATSLNNLAVLYDSQGRYSDAEPLYIDALAMCQRVLGVNHPTTATIRENLAILQRQSTPRAIWKRRLGQFVQTLKAILIFPFSLLWRLAKKIIRN</sequence>
<dbReference type="PANTHER" id="PTHR45641">
    <property type="entry name" value="TETRATRICOPEPTIDE REPEAT PROTEIN (AFU_ORTHOLOGUE AFUA_6G03870)"/>
    <property type="match status" value="1"/>
</dbReference>
<dbReference type="EMBL" id="CP054698">
    <property type="protein sequence ID" value="QMS86853.1"/>
    <property type="molecule type" value="Genomic_DNA"/>
</dbReference>
<evidence type="ECO:0000256" key="2">
    <source>
        <dbReference type="ARBA" id="ARBA00022803"/>
    </source>
</evidence>
<dbReference type="InterPro" id="IPR027417">
    <property type="entry name" value="P-loop_NTPase"/>
</dbReference>
<dbReference type="Pfam" id="PF13424">
    <property type="entry name" value="TPR_12"/>
    <property type="match status" value="5"/>
</dbReference>
<evidence type="ECO:0000256" key="1">
    <source>
        <dbReference type="ARBA" id="ARBA00022737"/>
    </source>
</evidence>
<dbReference type="Proteomes" id="UP000514713">
    <property type="component" value="Chromosome"/>
</dbReference>
<dbReference type="KEGG" id="ned:HUN01_04440"/>
<feature type="repeat" description="TPR" evidence="3">
    <location>
        <begin position="713"/>
        <end position="746"/>
    </location>
</feature>
<dbReference type="SUPFAM" id="SSF52540">
    <property type="entry name" value="P-loop containing nucleoside triphosphate hydrolases"/>
    <property type="match status" value="1"/>
</dbReference>
<keyword evidence="1" id="KW-0677">Repeat</keyword>
<reference evidence="6" key="1">
    <citation type="submission" date="2020-06" db="EMBL/GenBank/DDBJ databases">
        <title>Nostoc edaphicum CCNP1411 genome.</title>
        <authorList>
            <person name="Fidor A."/>
            <person name="Grabski M."/>
            <person name="Gawor J."/>
            <person name="Gromadka R."/>
            <person name="Wegrzyn G."/>
            <person name="Mazur-Marzec H."/>
        </authorList>
    </citation>
    <scope>NUCLEOTIDE SEQUENCE [LARGE SCALE GENOMIC DNA]</scope>
    <source>
        <strain evidence="6">CCNP1411</strain>
    </source>
</reference>
<dbReference type="PANTHER" id="PTHR45641:SF19">
    <property type="entry name" value="NEPHROCYSTIN-3"/>
    <property type="match status" value="1"/>
</dbReference>
<evidence type="ECO:0000313" key="5">
    <source>
        <dbReference type="EMBL" id="QMS86853.1"/>
    </source>
</evidence>
<keyword evidence="5" id="KW-0067">ATP-binding</keyword>
<dbReference type="PROSITE" id="PS50005">
    <property type="entry name" value="TPR"/>
    <property type="match status" value="1"/>
</dbReference>
<dbReference type="SUPFAM" id="SSF48452">
    <property type="entry name" value="TPR-like"/>
    <property type="match status" value="3"/>
</dbReference>
<keyword evidence="6" id="KW-1185">Reference proteome</keyword>
<keyword evidence="2 3" id="KW-0802">TPR repeat</keyword>
<dbReference type="AlphaFoldDB" id="A0A7D7L8L5"/>
<protein>
    <submittedName>
        <fullName evidence="5">ATP-binding protein</fullName>
    </submittedName>
</protein>
<organism evidence="5 6">
    <name type="scientific">Nostoc edaphicum CCNP1411</name>
    <dbReference type="NCBI Taxonomy" id="1472755"/>
    <lineage>
        <taxon>Bacteria</taxon>
        <taxon>Bacillati</taxon>
        <taxon>Cyanobacteriota</taxon>
        <taxon>Cyanophyceae</taxon>
        <taxon>Nostocales</taxon>
        <taxon>Nostocaceae</taxon>
        <taxon>Nostoc</taxon>
    </lineage>
</organism>
<dbReference type="InterPro" id="IPR011990">
    <property type="entry name" value="TPR-like_helical_dom_sf"/>
</dbReference>
<dbReference type="Gene3D" id="3.40.50.300">
    <property type="entry name" value="P-loop containing nucleotide triphosphate hydrolases"/>
    <property type="match status" value="1"/>
</dbReference>
<dbReference type="Pfam" id="PF00931">
    <property type="entry name" value="NB-ARC"/>
    <property type="match status" value="1"/>
</dbReference>
<accession>A0A7D7L8L5</accession>
<evidence type="ECO:0000313" key="6">
    <source>
        <dbReference type="Proteomes" id="UP000514713"/>
    </source>
</evidence>
<dbReference type="InterPro" id="IPR019734">
    <property type="entry name" value="TPR_rpt"/>
</dbReference>
<proteinExistence type="predicted"/>
<dbReference type="GO" id="GO:0005524">
    <property type="term" value="F:ATP binding"/>
    <property type="evidence" value="ECO:0007669"/>
    <property type="project" value="UniProtKB-KW"/>
</dbReference>
<feature type="domain" description="NB-ARC" evidence="4">
    <location>
        <begin position="60"/>
        <end position="191"/>
    </location>
</feature>
<evidence type="ECO:0000259" key="4">
    <source>
        <dbReference type="Pfam" id="PF00931"/>
    </source>
</evidence>
<dbReference type="GO" id="GO:0043531">
    <property type="term" value="F:ADP binding"/>
    <property type="evidence" value="ECO:0007669"/>
    <property type="project" value="InterPro"/>
</dbReference>
<keyword evidence="5" id="KW-0547">Nucleotide-binding</keyword>
<dbReference type="PRINTS" id="PR00381">
    <property type="entry name" value="KINESINLIGHT"/>
</dbReference>
<dbReference type="SMART" id="SM00028">
    <property type="entry name" value="TPR"/>
    <property type="match status" value="11"/>
</dbReference>
<dbReference type="RefSeq" id="WP_181930256.1">
    <property type="nucleotide sequence ID" value="NZ_CP054698.1"/>
</dbReference>
<gene>
    <name evidence="5" type="ORF">HUN01_04440</name>
</gene>
<evidence type="ECO:0000256" key="3">
    <source>
        <dbReference type="PROSITE-ProRule" id="PRU00339"/>
    </source>
</evidence>
<name>A0A7D7L8L5_9NOSO</name>
<dbReference type="InterPro" id="IPR002182">
    <property type="entry name" value="NB-ARC"/>
</dbReference>